<proteinExistence type="predicted"/>
<evidence type="ECO:0000313" key="4">
    <source>
        <dbReference type="EMBL" id="NWK55250.1"/>
    </source>
</evidence>
<dbReference type="PANTHER" id="PTHR45953">
    <property type="entry name" value="IDURONATE 2-SULFATASE"/>
    <property type="match status" value="1"/>
</dbReference>
<dbReference type="GO" id="GO:0008484">
    <property type="term" value="F:sulfuric ester hydrolase activity"/>
    <property type="evidence" value="ECO:0007669"/>
    <property type="project" value="TreeGrafter"/>
</dbReference>
<name>A0A851GKJ9_9BACT</name>
<evidence type="ECO:0000259" key="3">
    <source>
        <dbReference type="Pfam" id="PF00884"/>
    </source>
</evidence>
<comment type="caution">
    <text evidence="4">The sequence shown here is derived from an EMBL/GenBank/DDBJ whole genome shotgun (WGS) entry which is preliminary data.</text>
</comment>
<evidence type="ECO:0000256" key="2">
    <source>
        <dbReference type="ARBA" id="ARBA00022801"/>
    </source>
</evidence>
<protein>
    <submittedName>
        <fullName evidence="4">Sulfatase-like hydrolase/transferase</fullName>
    </submittedName>
</protein>
<dbReference type="GO" id="GO:0046872">
    <property type="term" value="F:metal ion binding"/>
    <property type="evidence" value="ECO:0007669"/>
    <property type="project" value="UniProtKB-KW"/>
</dbReference>
<dbReference type="RefSeq" id="WP_178931777.1">
    <property type="nucleotide sequence ID" value="NZ_JACBAZ010000002.1"/>
</dbReference>
<dbReference type="Gene3D" id="3.40.720.10">
    <property type="entry name" value="Alkaline Phosphatase, subunit A"/>
    <property type="match status" value="1"/>
</dbReference>
<accession>A0A851GKJ9</accession>
<dbReference type="InterPro" id="IPR000917">
    <property type="entry name" value="Sulfatase_N"/>
</dbReference>
<dbReference type="EMBL" id="JACBAZ010000002">
    <property type="protein sequence ID" value="NWK55250.1"/>
    <property type="molecule type" value="Genomic_DNA"/>
</dbReference>
<dbReference type="SUPFAM" id="SSF53649">
    <property type="entry name" value="Alkaline phosphatase-like"/>
    <property type="match status" value="1"/>
</dbReference>
<reference evidence="4 5" key="1">
    <citation type="submission" date="2020-07" db="EMBL/GenBank/DDBJ databases">
        <title>Roseicoccus Jingziensis gen. nov., sp. nov., isolated from coastal seawater.</title>
        <authorList>
            <person name="Feng X."/>
        </authorList>
    </citation>
    <scope>NUCLEOTIDE SEQUENCE [LARGE SCALE GENOMIC DNA]</scope>
    <source>
        <strain evidence="4 5">N1E253</strain>
    </source>
</reference>
<dbReference type="GO" id="GO:0016740">
    <property type="term" value="F:transferase activity"/>
    <property type="evidence" value="ECO:0007669"/>
    <property type="project" value="UniProtKB-KW"/>
</dbReference>
<keyword evidence="1" id="KW-0479">Metal-binding</keyword>
<keyword evidence="5" id="KW-1185">Reference proteome</keyword>
<dbReference type="Pfam" id="PF00884">
    <property type="entry name" value="Sulfatase"/>
    <property type="match status" value="1"/>
</dbReference>
<feature type="domain" description="Sulfatase N-terminal" evidence="3">
    <location>
        <begin position="29"/>
        <end position="362"/>
    </location>
</feature>
<dbReference type="PANTHER" id="PTHR45953:SF1">
    <property type="entry name" value="IDURONATE 2-SULFATASE"/>
    <property type="match status" value="1"/>
</dbReference>
<gene>
    <name evidence="4" type="ORF">HW115_06485</name>
</gene>
<dbReference type="Proteomes" id="UP000557872">
    <property type="component" value="Unassembled WGS sequence"/>
</dbReference>
<dbReference type="InterPro" id="IPR017850">
    <property type="entry name" value="Alkaline_phosphatase_core_sf"/>
</dbReference>
<keyword evidence="2 4" id="KW-0378">Hydrolase</keyword>
<organism evidence="4 5">
    <name type="scientific">Oceaniferula marina</name>
    <dbReference type="NCBI Taxonomy" id="2748318"/>
    <lineage>
        <taxon>Bacteria</taxon>
        <taxon>Pseudomonadati</taxon>
        <taxon>Verrucomicrobiota</taxon>
        <taxon>Verrucomicrobiia</taxon>
        <taxon>Verrucomicrobiales</taxon>
        <taxon>Verrucomicrobiaceae</taxon>
        <taxon>Oceaniferula</taxon>
    </lineage>
</organism>
<sequence length="611" mass="68571">MKLLVTFGCCLFLSEIGFGREDNTYQKPSVLMVNIDDLNDWTTVLRGHPQAITPNLDRLAKRGTVFTNTICPSPVCFPSRTAIYSGIHPSKSGAVSNFNWAKEWKFYTKNARTLPKHLADNGWATYACGKNLHGRNDSEFEEYLPLKKKEPTKLPGVGFSSGPLGWAYAKPGEKMPDELMVDWGIKKIQSSEGHSLFCVGIYKPHVKWILPKRFFEMHPLNKFQMPKMQNNDIGDLPERLKLLARNKAKFDKGYHQKLVDAGQDKNFARAYLAAVTFADEQLGRLLDAWDASPHSKNGYIVLWSDHGFMLGEKGGWGKFKPWYDSCRSHFIIAGPGVAKDRRCDHAVSLLDLYPTLVSEMGIELPKTHVLDGRNLSKLIDPDESELEWDKPVVMSHEEDGVRYDVVLSNQYRMTRLITGEVELYDLRNDPHEFRNIAAKKESQAVIDKLSEHLTFSVPRVESRVKLEAESVARQTSAEYRSRGNYHYVGSSRQASGGKVLSAALIKGAGSYVEFVVDMAPGTYQLSIGHEAGKTASQIEVSYAIVENDAAQVSASYKTATLGKLSQEIALKSIRIEEANKVLIRLKNTKKSKAVINVDFFELTRIVSPSDK</sequence>
<dbReference type="Gene3D" id="2.60.120.260">
    <property type="entry name" value="Galactose-binding domain-like"/>
    <property type="match status" value="1"/>
</dbReference>
<evidence type="ECO:0000256" key="1">
    <source>
        <dbReference type="ARBA" id="ARBA00022723"/>
    </source>
</evidence>
<dbReference type="AlphaFoldDB" id="A0A851GKJ9"/>
<evidence type="ECO:0000313" key="5">
    <source>
        <dbReference type="Proteomes" id="UP000557872"/>
    </source>
</evidence>
<keyword evidence="4" id="KW-0808">Transferase</keyword>
<dbReference type="GO" id="GO:0005737">
    <property type="term" value="C:cytoplasm"/>
    <property type="evidence" value="ECO:0007669"/>
    <property type="project" value="TreeGrafter"/>
</dbReference>